<sequence length="68" mass="7537">MRQTLGQLASSVDAVVEDLHNPKAYGLDVVLIREKVPDPIDYSPDLSVRLGPFFYRLSVCCPSVSRTT</sequence>
<dbReference type="Proteomes" id="UP000467006">
    <property type="component" value="Chromosome"/>
</dbReference>
<dbReference type="KEGG" id="mdu:MDUV_11330"/>
<evidence type="ECO:0000313" key="2">
    <source>
        <dbReference type="Proteomes" id="UP000467006"/>
    </source>
</evidence>
<protein>
    <submittedName>
        <fullName evidence="1">Uncharacterized protein</fullName>
    </submittedName>
</protein>
<dbReference type="EMBL" id="AP022563">
    <property type="protein sequence ID" value="BBX16273.1"/>
    <property type="molecule type" value="Genomic_DNA"/>
</dbReference>
<proteinExistence type="predicted"/>
<reference evidence="1 2" key="1">
    <citation type="journal article" date="2019" name="Emerg. Microbes Infect.">
        <title>Comprehensive subspecies identification of 175 nontuberculous mycobacteria species based on 7547 genomic profiles.</title>
        <authorList>
            <person name="Matsumoto Y."/>
            <person name="Kinjo T."/>
            <person name="Motooka D."/>
            <person name="Nabeya D."/>
            <person name="Jung N."/>
            <person name="Uechi K."/>
            <person name="Horii T."/>
            <person name="Iida T."/>
            <person name="Fujita J."/>
            <person name="Nakamura S."/>
        </authorList>
    </citation>
    <scope>NUCLEOTIDE SEQUENCE [LARGE SCALE GENOMIC DNA]</scope>
    <source>
        <strain evidence="1 2">JCM 6396</strain>
    </source>
</reference>
<evidence type="ECO:0000313" key="1">
    <source>
        <dbReference type="EMBL" id="BBX16273.1"/>
    </source>
</evidence>
<name>A0A7I7JWV3_9MYCO</name>
<keyword evidence="2" id="KW-1185">Reference proteome</keyword>
<organism evidence="1 2">
    <name type="scientific">Mycolicibacterium duvalii</name>
    <dbReference type="NCBI Taxonomy" id="39688"/>
    <lineage>
        <taxon>Bacteria</taxon>
        <taxon>Bacillati</taxon>
        <taxon>Actinomycetota</taxon>
        <taxon>Actinomycetes</taxon>
        <taxon>Mycobacteriales</taxon>
        <taxon>Mycobacteriaceae</taxon>
        <taxon>Mycolicibacterium</taxon>
    </lineage>
</organism>
<accession>A0A7I7JWV3</accession>
<gene>
    <name evidence="1" type="ORF">MDUV_11330</name>
</gene>
<dbReference type="AlphaFoldDB" id="A0A7I7JWV3"/>